<dbReference type="GO" id="GO:0004359">
    <property type="term" value="F:glutaminase activity"/>
    <property type="evidence" value="ECO:0007669"/>
    <property type="project" value="InterPro"/>
</dbReference>
<dbReference type="AlphaFoldDB" id="X0XBG9"/>
<dbReference type="EMBL" id="BARS01048200">
    <property type="protein sequence ID" value="GAG33983.1"/>
    <property type="molecule type" value="Genomic_DNA"/>
</dbReference>
<protein>
    <recommendedName>
        <fullName evidence="2">CobB/CobQ-like glutamine amidotransferase domain-containing protein</fullName>
    </recommendedName>
</protein>
<proteinExistence type="inferred from homology"/>
<organism evidence="3">
    <name type="scientific">marine sediment metagenome</name>
    <dbReference type="NCBI Taxonomy" id="412755"/>
    <lineage>
        <taxon>unclassified sequences</taxon>
        <taxon>metagenomes</taxon>
        <taxon>ecological metagenomes</taxon>
    </lineage>
</organism>
<gene>
    <name evidence="3" type="ORF">S01H1_72291</name>
</gene>
<dbReference type="GO" id="GO:0071555">
    <property type="term" value="P:cell wall organization"/>
    <property type="evidence" value="ECO:0007669"/>
    <property type="project" value="InterPro"/>
</dbReference>
<comment type="caution">
    <text evidence="3">The sequence shown here is derived from an EMBL/GenBank/DDBJ whole genome shotgun (WGS) entry which is preliminary data.</text>
</comment>
<dbReference type="PANTHER" id="PTHR21343">
    <property type="entry name" value="DETHIOBIOTIN SYNTHETASE"/>
    <property type="match status" value="1"/>
</dbReference>
<dbReference type="InterPro" id="IPR043702">
    <property type="entry name" value="Lipid_II_synth_GatD"/>
</dbReference>
<evidence type="ECO:0000259" key="2">
    <source>
        <dbReference type="Pfam" id="PF07685"/>
    </source>
</evidence>
<dbReference type="Gene3D" id="3.40.50.880">
    <property type="match status" value="1"/>
</dbReference>
<dbReference type="HAMAP" id="MF_02213">
    <property type="entry name" value="Lipid_II_synth_GatD"/>
    <property type="match status" value="1"/>
</dbReference>
<feature type="domain" description="CobB/CobQ-like glutamine amidotransferase" evidence="2">
    <location>
        <begin position="28"/>
        <end position="181"/>
    </location>
</feature>
<evidence type="ECO:0000256" key="1">
    <source>
        <dbReference type="ARBA" id="ARBA00022962"/>
    </source>
</evidence>
<name>X0XBG9_9ZZZZ</name>
<dbReference type="InterPro" id="IPR011698">
    <property type="entry name" value="GATase_3"/>
</dbReference>
<accession>X0XBG9</accession>
<dbReference type="GO" id="GO:0009236">
    <property type="term" value="P:cobalamin biosynthetic process"/>
    <property type="evidence" value="ECO:0007669"/>
    <property type="project" value="InterPro"/>
</dbReference>
<dbReference type="PANTHER" id="PTHR21343:SF9">
    <property type="entry name" value="LIPID II ISOGLUTAMINYL SYNTHASE (GLUTAMINE-HYDROLYZING) SUBUNIT GATD"/>
    <property type="match status" value="1"/>
</dbReference>
<reference evidence="3" key="1">
    <citation type="journal article" date="2014" name="Front. Microbiol.">
        <title>High frequency of phylogenetically diverse reductive dehalogenase-homologous genes in deep subseafloor sedimentary metagenomes.</title>
        <authorList>
            <person name="Kawai M."/>
            <person name="Futagami T."/>
            <person name="Toyoda A."/>
            <person name="Takaki Y."/>
            <person name="Nishi S."/>
            <person name="Hori S."/>
            <person name="Arai W."/>
            <person name="Tsubouchi T."/>
            <person name="Morono Y."/>
            <person name="Uchiyama I."/>
            <person name="Ito T."/>
            <person name="Fujiyama A."/>
            <person name="Inagaki F."/>
            <person name="Takami H."/>
        </authorList>
    </citation>
    <scope>NUCLEOTIDE SEQUENCE</scope>
    <source>
        <strain evidence="3">Expedition CK06-06</strain>
    </source>
</reference>
<dbReference type="InterPro" id="IPR033949">
    <property type="entry name" value="CobQ_GATase1"/>
</dbReference>
<dbReference type="PROSITE" id="PS51274">
    <property type="entry name" value="GATASE_COBBQ"/>
    <property type="match status" value="1"/>
</dbReference>
<evidence type="ECO:0000313" key="3">
    <source>
        <dbReference type="EMBL" id="GAG33983.1"/>
    </source>
</evidence>
<sequence length="222" mass="24111">YGDTGNVIALCRRLEWRGMEARVDTVAAGERYDFTGADLVFSGGGQDLAQVRVADDLQARSEAIHEAVRSGVVFLTICGTYQLFGRRFLTHDGSEIPGIGVFAMETIGGTRRMIGNMVVATPWGDLVGFENHSGRTFLDPGQDGLGRVEKGYGNNEKTPEEGAVTGNCFGTYLHGSLLPKNPGFADELLRRALQRRRGGRVVLDPLDDELERRAARVAAGRP</sequence>
<dbReference type="Pfam" id="PF07685">
    <property type="entry name" value="GATase_3"/>
    <property type="match status" value="1"/>
</dbReference>
<dbReference type="CDD" id="cd01750">
    <property type="entry name" value="GATase1_CobQ"/>
    <property type="match status" value="1"/>
</dbReference>
<feature type="non-terminal residue" evidence="3">
    <location>
        <position position="1"/>
    </location>
</feature>
<keyword evidence="1" id="KW-0315">Glutamine amidotransferase</keyword>
<dbReference type="SUPFAM" id="SSF52317">
    <property type="entry name" value="Class I glutamine amidotransferase-like"/>
    <property type="match status" value="1"/>
</dbReference>
<dbReference type="InterPro" id="IPR029062">
    <property type="entry name" value="Class_I_gatase-like"/>
</dbReference>